<keyword evidence="4" id="KW-1185">Reference proteome</keyword>
<keyword evidence="2" id="KW-1133">Transmembrane helix</keyword>
<organism evidence="3 4">
    <name type="scientific">Aeoliella straminimaris</name>
    <dbReference type="NCBI Taxonomy" id="2954799"/>
    <lineage>
        <taxon>Bacteria</taxon>
        <taxon>Pseudomonadati</taxon>
        <taxon>Planctomycetota</taxon>
        <taxon>Planctomycetia</taxon>
        <taxon>Pirellulales</taxon>
        <taxon>Lacipirellulaceae</taxon>
        <taxon>Aeoliella</taxon>
    </lineage>
</organism>
<feature type="compositionally biased region" description="Pro residues" evidence="1">
    <location>
        <begin position="196"/>
        <end position="216"/>
    </location>
</feature>
<dbReference type="InterPro" id="IPR008930">
    <property type="entry name" value="Terpenoid_cyclase/PrenylTrfase"/>
</dbReference>
<dbReference type="Proteomes" id="UP001155241">
    <property type="component" value="Unassembled WGS sequence"/>
</dbReference>
<keyword evidence="2" id="KW-0812">Transmembrane</keyword>
<feature type="transmembrane region" description="Helical" evidence="2">
    <location>
        <begin position="6"/>
        <end position="32"/>
    </location>
</feature>
<evidence type="ECO:0008006" key="5">
    <source>
        <dbReference type="Google" id="ProtNLM"/>
    </source>
</evidence>
<dbReference type="SUPFAM" id="SSF48239">
    <property type="entry name" value="Terpenoid cyclases/Protein prenyltransferases"/>
    <property type="match status" value="1"/>
</dbReference>
<dbReference type="AlphaFoldDB" id="A0A9X2FH83"/>
<sequence>MHCIPIIVAVSVGYLALWGAMAGVCIGSLLLLRTQWARRRPMWRCVLLSLAAHAILVGVAATIRFVGMPPGAEQDKPVRVTIVSMAPQPSIEAPDTPAATPEESLQPSDEPAVPEVVEAPSEEQVEEPTPAEEPLTPPDLMPEPVPQPEPTPQPVQEPQPSELAEQPVEKQPMPEASEPVETEPVVAQAPVQEPAMPQPTSTPTPPQPATEPLPPAVPASLAERIKPDRLQSVIEQGGSRETEHAVGKALEWLAIAQSDDGRWDASRWQAGREMYVLGHNREGAGGQADTAVTGLALLTFLGAGHTHLEGSYQHEVARGLVFLMRSQDNQGCLAGGAAKYARTYCHSMATFALAEAYALTKDKRLEPTVRRAVDYLLWAENKSVGGWRYVPHDRGDVSQLGWVIMALRSAELAGINVPDDTWARIESFLARVARGRHGGLAAYQVQSDWSRAMTAEAMYCRQVLGVPLKGAAQTEALNAIAAELPGDNLTNYYYWYYAALALHHAQNDGLAAQHTWNRWNQRMKRELLTAQVAEGANAGSWSPNTVWGGYGGRVYTTAMAAMCLEVYYRYGSPAGGNSPWIASRPRGETTQR</sequence>
<comment type="caution">
    <text evidence="3">The sequence shown here is derived from an EMBL/GenBank/DDBJ whole genome shotgun (WGS) entry which is preliminary data.</text>
</comment>
<evidence type="ECO:0000313" key="4">
    <source>
        <dbReference type="Proteomes" id="UP001155241"/>
    </source>
</evidence>
<feature type="compositionally biased region" description="Low complexity" evidence="1">
    <location>
        <begin position="110"/>
        <end position="119"/>
    </location>
</feature>
<feature type="region of interest" description="Disordered" evidence="1">
    <location>
        <begin position="89"/>
        <end position="216"/>
    </location>
</feature>
<evidence type="ECO:0000256" key="1">
    <source>
        <dbReference type="SAM" id="MobiDB-lite"/>
    </source>
</evidence>
<accession>A0A9X2FH83</accession>
<evidence type="ECO:0000256" key="2">
    <source>
        <dbReference type="SAM" id="Phobius"/>
    </source>
</evidence>
<gene>
    <name evidence="3" type="ORF">NG895_22310</name>
</gene>
<keyword evidence="2" id="KW-0472">Membrane</keyword>
<evidence type="ECO:0000313" key="3">
    <source>
        <dbReference type="EMBL" id="MCO6046639.1"/>
    </source>
</evidence>
<feature type="transmembrane region" description="Helical" evidence="2">
    <location>
        <begin position="44"/>
        <end position="67"/>
    </location>
</feature>
<protein>
    <recommendedName>
        <fullName evidence="5">Prenyltransferase/squalene oxidase-like repeat protein</fullName>
    </recommendedName>
</protein>
<dbReference type="CDD" id="cd00688">
    <property type="entry name" value="ISOPREN_C2_like"/>
    <property type="match status" value="1"/>
</dbReference>
<feature type="compositionally biased region" description="Pro residues" evidence="1">
    <location>
        <begin position="135"/>
        <end position="157"/>
    </location>
</feature>
<dbReference type="PRINTS" id="PR01217">
    <property type="entry name" value="PRICHEXTENSN"/>
</dbReference>
<dbReference type="Gene3D" id="1.50.10.20">
    <property type="match status" value="2"/>
</dbReference>
<dbReference type="EMBL" id="JAMXLR010000076">
    <property type="protein sequence ID" value="MCO6046639.1"/>
    <property type="molecule type" value="Genomic_DNA"/>
</dbReference>
<dbReference type="RefSeq" id="WP_252854752.1">
    <property type="nucleotide sequence ID" value="NZ_JAMXLR010000076.1"/>
</dbReference>
<feature type="compositionally biased region" description="Acidic residues" evidence="1">
    <location>
        <begin position="120"/>
        <end position="130"/>
    </location>
</feature>
<name>A0A9X2FH83_9BACT</name>
<reference evidence="3" key="1">
    <citation type="submission" date="2022-06" db="EMBL/GenBank/DDBJ databases">
        <title>Aeoliella straminimaris, a novel planctomycete from sediments.</title>
        <authorList>
            <person name="Vitorino I.R."/>
            <person name="Lage O.M."/>
        </authorList>
    </citation>
    <scope>NUCLEOTIDE SEQUENCE</scope>
    <source>
        <strain evidence="3">ICT_H6.2</strain>
    </source>
</reference>
<proteinExistence type="predicted"/>